<name>A4C9K9_9GAMM</name>
<keyword evidence="2" id="KW-1185">Reference proteome</keyword>
<gene>
    <name evidence="1" type="ORF">PTD2_19667</name>
</gene>
<organism evidence="1 2">
    <name type="scientific">Pseudoalteromonas tunicata D2</name>
    <dbReference type="NCBI Taxonomy" id="87626"/>
    <lineage>
        <taxon>Bacteria</taxon>
        <taxon>Pseudomonadati</taxon>
        <taxon>Pseudomonadota</taxon>
        <taxon>Gammaproteobacteria</taxon>
        <taxon>Alteromonadales</taxon>
        <taxon>Pseudoalteromonadaceae</taxon>
        <taxon>Pseudoalteromonas</taxon>
    </lineage>
</organism>
<accession>A4C9K9</accession>
<dbReference type="Proteomes" id="UP000006201">
    <property type="component" value="Unassembled WGS sequence"/>
</dbReference>
<proteinExistence type="predicted"/>
<dbReference type="EMBL" id="AAOH01000004">
    <property type="protein sequence ID" value="EAR28067.1"/>
    <property type="molecule type" value="Genomic_DNA"/>
</dbReference>
<comment type="caution">
    <text evidence="1">The sequence shown here is derived from an EMBL/GenBank/DDBJ whole genome shotgun (WGS) entry which is preliminary data.</text>
</comment>
<sequence length="30" mass="3315">MKVNVINFEQGIFKGGNEESITLEVNFAVS</sequence>
<evidence type="ECO:0000313" key="1">
    <source>
        <dbReference type="EMBL" id="EAR28067.1"/>
    </source>
</evidence>
<dbReference type="AlphaFoldDB" id="A4C9K9"/>
<evidence type="ECO:0000313" key="2">
    <source>
        <dbReference type="Proteomes" id="UP000006201"/>
    </source>
</evidence>
<dbReference type="HOGENOM" id="CLU_3405004_0_0_6"/>
<protein>
    <submittedName>
        <fullName evidence="1">Uncharacterized protein</fullName>
    </submittedName>
</protein>
<reference evidence="1 2" key="1">
    <citation type="submission" date="2006-02" db="EMBL/GenBank/DDBJ databases">
        <authorList>
            <person name="Moran M.A."/>
            <person name="Kjelleberg S."/>
            <person name="Egan S."/>
            <person name="Saunders N."/>
            <person name="Thomas T."/>
            <person name="Ferriera S."/>
            <person name="Johnson J."/>
            <person name="Kravitz S."/>
            <person name="Halpern A."/>
            <person name="Remington K."/>
            <person name="Beeson K."/>
            <person name="Tran B."/>
            <person name="Rogers Y.-H."/>
            <person name="Friedman R."/>
            <person name="Venter J.C."/>
        </authorList>
    </citation>
    <scope>NUCLEOTIDE SEQUENCE [LARGE SCALE GENOMIC DNA]</scope>
    <source>
        <strain evidence="1 2">D2</strain>
    </source>
</reference>